<reference evidence="3" key="1">
    <citation type="submission" date="2019-02" db="EMBL/GenBank/DDBJ databases">
        <title>Draft genome sequence of Enterococcus sp. Gos25-1.</title>
        <authorList>
            <person name="Tanaka N."/>
            <person name="Shiwa Y."/>
            <person name="Fujita N."/>
        </authorList>
    </citation>
    <scope>NUCLEOTIDE SEQUENCE [LARGE SCALE GENOMIC DNA]</scope>
    <source>
        <strain evidence="3">Gos25-1</strain>
    </source>
</reference>
<gene>
    <name evidence="2" type="ORF">NRIC_25330</name>
</gene>
<dbReference type="RefSeq" id="WP_175580084.1">
    <property type="nucleotide sequence ID" value="NZ_BJCC01000021.1"/>
</dbReference>
<keyword evidence="2" id="KW-0645">Protease</keyword>
<dbReference type="InterPro" id="IPR001375">
    <property type="entry name" value="Peptidase_S9_cat"/>
</dbReference>
<dbReference type="EMBL" id="BJCC01000021">
    <property type="protein sequence ID" value="GCF94642.1"/>
    <property type="molecule type" value="Genomic_DNA"/>
</dbReference>
<dbReference type="Gene3D" id="3.40.50.1820">
    <property type="entry name" value="alpha/beta hydrolase"/>
    <property type="match status" value="1"/>
</dbReference>
<dbReference type="Pfam" id="PF00326">
    <property type="entry name" value="Peptidase_S9"/>
    <property type="match status" value="1"/>
</dbReference>
<accession>A0A4P5PG64</accession>
<name>A0A4P5PG64_9ENTE</name>
<evidence type="ECO:0000259" key="1">
    <source>
        <dbReference type="Pfam" id="PF00326"/>
    </source>
</evidence>
<dbReference type="InterPro" id="IPR050261">
    <property type="entry name" value="FrsA_esterase"/>
</dbReference>
<proteinExistence type="predicted"/>
<dbReference type="GO" id="GO:0008236">
    <property type="term" value="F:serine-type peptidase activity"/>
    <property type="evidence" value="ECO:0007669"/>
    <property type="project" value="InterPro"/>
</dbReference>
<keyword evidence="3" id="KW-1185">Reference proteome</keyword>
<dbReference type="InterPro" id="IPR029058">
    <property type="entry name" value="AB_hydrolase_fold"/>
</dbReference>
<dbReference type="GO" id="GO:0006508">
    <property type="term" value="P:proteolysis"/>
    <property type="evidence" value="ECO:0007669"/>
    <property type="project" value="InterPro"/>
</dbReference>
<keyword evidence="2" id="KW-0378">Hydrolase</keyword>
<feature type="domain" description="Peptidase S9 prolyl oligopeptidase catalytic" evidence="1">
    <location>
        <begin position="174"/>
        <end position="345"/>
    </location>
</feature>
<comment type="caution">
    <text evidence="2">The sequence shown here is derived from an EMBL/GenBank/DDBJ whole genome shotgun (WGS) entry which is preliminary data.</text>
</comment>
<organism evidence="2 3">
    <name type="scientific">Enterococcus florum</name>
    <dbReference type="NCBI Taxonomy" id="2480627"/>
    <lineage>
        <taxon>Bacteria</taxon>
        <taxon>Bacillati</taxon>
        <taxon>Bacillota</taxon>
        <taxon>Bacilli</taxon>
        <taxon>Lactobacillales</taxon>
        <taxon>Enterococcaceae</taxon>
        <taxon>Enterococcus</taxon>
    </lineage>
</organism>
<protein>
    <submittedName>
        <fullName evidence="2">Dipeptidyl aminopeptidase</fullName>
    </submittedName>
</protein>
<dbReference type="SUPFAM" id="SSF53474">
    <property type="entry name" value="alpha/beta-Hydrolases"/>
    <property type="match status" value="1"/>
</dbReference>
<dbReference type="Proteomes" id="UP000290567">
    <property type="component" value="Unassembled WGS sequence"/>
</dbReference>
<dbReference type="PANTHER" id="PTHR22946">
    <property type="entry name" value="DIENELACTONE HYDROLASE DOMAIN-CONTAINING PROTEIN-RELATED"/>
    <property type="match status" value="1"/>
</dbReference>
<dbReference type="PANTHER" id="PTHR22946:SF12">
    <property type="entry name" value="CONIDIAL PIGMENT BIOSYNTHESIS PROTEIN AYG1 (AFU_ORTHOLOGUE AFUA_2G17550)"/>
    <property type="match status" value="1"/>
</dbReference>
<evidence type="ECO:0000313" key="3">
    <source>
        <dbReference type="Proteomes" id="UP000290567"/>
    </source>
</evidence>
<evidence type="ECO:0000313" key="2">
    <source>
        <dbReference type="EMBL" id="GCF94642.1"/>
    </source>
</evidence>
<dbReference type="AlphaFoldDB" id="A0A4P5PG64"/>
<dbReference type="GO" id="GO:0004177">
    <property type="term" value="F:aminopeptidase activity"/>
    <property type="evidence" value="ECO:0007669"/>
    <property type="project" value="UniProtKB-KW"/>
</dbReference>
<keyword evidence="2" id="KW-0031">Aminopeptidase</keyword>
<sequence>MEIRKRPPAQDIGRILGGGMSPEDFLKMMAETEMNLETFQQVAPEDARDFVDVCERLGDEAYSYAKQNEEAGHKETASEYYFNANALYRLGDYGIKAFDEEKHRIYGKLVESFKLHKQLAQNESVQSIEIPFEGKMMPAYLALPNNAPKDVPVVICVVGATGFKEENFVIAKTVVDRGCAALIFDGPGQGECNLNRELYLTEDNYDEAVLAVVDYILENPTVGNTIGIMGVSFGGYLATSAVCRYPNKFAGLVVRGGCSQLDQLTMHTFAGVERFYLYNFLNKFNVETLDEAAKISHRMNLDEVLKNITCPVLVEHTEEDPVIGVEGAKTIYHNASSTDKEYYEIKGNVHCGNNEAQKTCTYGVDWLLDRMMK</sequence>